<keyword evidence="1" id="KW-1133">Transmembrane helix</keyword>
<evidence type="ECO:0000313" key="3">
    <source>
        <dbReference type="Proteomes" id="UP000193642"/>
    </source>
</evidence>
<dbReference type="Proteomes" id="UP000193642">
    <property type="component" value="Unassembled WGS sequence"/>
</dbReference>
<gene>
    <name evidence="2" type="ORF">BCR33DRAFT_717453</name>
</gene>
<dbReference type="OrthoDB" id="2151569at2759"/>
<keyword evidence="1" id="KW-0472">Membrane</keyword>
<evidence type="ECO:0000256" key="1">
    <source>
        <dbReference type="SAM" id="Phobius"/>
    </source>
</evidence>
<keyword evidence="1" id="KW-0812">Transmembrane</keyword>
<keyword evidence="3" id="KW-1185">Reference proteome</keyword>
<dbReference type="EMBL" id="MCGO01000024">
    <property type="protein sequence ID" value="ORY43817.1"/>
    <property type="molecule type" value="Genomic_DNA"/>
</dbReference>
<reference evidence="2 3" key="1">
    <citation type="submission" date="2016-07" db="EMBL/GenBank/DDBJ databases">
        <title>Pervasive Adenine N6-methylation of Active Genes in Fungi.</title>
        <authorList>
            <consortium name="DOE Joint Genome Institute"/>
            <person name="Mondo S.J."/>
            <person name="Dannebaum R.O."/>
            <person name="Kuo R.C."/>
            <person name="Labutti K."/>
            <person name="Haridas S."/>
            <person name="Kuo A."/>
            <person name="Salamov A."/>
            <person name="Ahrendt S.R."/>
            <person name="Lipzen A."/>
            <person name="Sullivan W."/>
            <person name="Andreopoulos W.B."/>
            <person name="Clum A."/>
            <person name="Lindquist E."/>
            <person name="Daum C."/>
            <person name="Ramamoorthy G.K."/>
            <person name="Gryganskyi A."/>
            <person name="Culley D."/>
            <person name="Magnuson J.K."/>
            <person name="James T.Y."/>
            <person name="O'Malley M.A."/>
            <person name="Stajich J.E."/>
            <person name="Spatafora J.W."/>
            <person name="Visel A."/>
            <person name="Grigoriev I.V."/>
        </authorList>
    </citation>
    <scope>NUCLEOTIDE SEQUENCE [LARGE SCALE GENOMIC DNA]</scope>
    <source>
        <strain evidence="2 3">JEL800</strain>
    </source>
</reference>
<accession>A0A1Y2CA90</accession>
<comment type="caution">
    <text evidence="2">The sequence shown here is derived from an EMBL/GenBank/DDBJ whole genome shotgun (WGS) entry which is preliminary data.</text>
</comment>
<name>A0A1Y2CA90_9FUNG</name>
<evidence type="ECO:0000313" key="2">
    <source>
        <dbReference type="EMBL" id="ORY43817.1"/>
    </source>
</evidence>
<organism evidence="2 3">
    <name type="scientific">Rhizoclosmatium globosum</name>
    <dbReference type="NCBI Taxonomy" id="329046"/>
    <lineage>
        <taxon>Eukaryota</taxon>
        <taxon>Fungi</taxon>
        <taxon>Fungi incertae sedis</taxon>
        <taxon>Chytridiomycota</taxon>
        <taxon>Chytridiomycota incertae sedis</taxon>
        <taxon>Chytridiomycetes</taxon>
        <taxon>Chytridiales</taxon>
        <taxon>Chytriomycetaceae</taxon>
        <taxon>Rhizoclosmatium</taxon>
    </lineage>
</organism>
<sequence>MSLSSHHAHALVDVPEQVRTTKEVAMRFRRRVLHPRRIAAYETGTRSFRLFKVSAFVGLAGVMSYMALFSDFGQNEHCFTPLRKQYDNIRKRVLTLSEDDIKEVEARRAANQSS</sequence>
<feature type="transmembrane region" description="Helical" evidence="1">
    <location>
        <begin position="50"/>
        <end position="69"/>
    </location>
</feature>
<dbReference type="AlphaFoldDB" id="A0A1Y2CA90"/>
<proteinExistence type="predicted"/>
<protein>
    <submittedName>
        <fullName evidence="2">Uncharacterized protein</fullName>
    </submittedName>
</protein>